<proteinExistence type="predicted"/>
<reference evidence="1 2" key="1">
    <citation type="journal article" date="2018" name="Biotechnol. Biofuels">
        <title>Integrative visual omics of the white-rot fungus Polyporus brumalis exposes the biotechnological potential of its oxidative enzymes for delignifying raw plant biomass.</title>
        <authorList>
            <person name="Miyauchi S."/>
            <person name="Rancon A."/>
            <person name="Drula E."/>
            <person name="Hage H."/>
            <person name="Chaduli D."/>
            <person name="Favel A."/>
            <person name="Grisel S."/>
            <person name="Henrissat B."/>
            <person name="Herpoel-Gimbert I."/>
            <person name="Ruiz-Duenas F.J."/>
            <person name="Chevret D."/>
            <person name="Hainaut M."/>
            <person name="Lin J."/>
            <person name="Wang M."/>
            <person name="Pangilinan J."/>
            <person name="Lipzen A."/>
            <person name="Lesage-Meessen L."/>
            <person name="Navarro D."/>
            <person name="Riley R."/>
            <person name="Grigoriev I.V."/>
            <person name="Zhou S."/>
            <person name="Raouche S."/>
            <person name="Rosso M.N."/>
        </authorList>
    </citation>
    <scope>NUCLEOTIDE SEQUENCE [LARGE SCALE GENOMIC DNA]</scope>
    <source>
        <strain evidence="1 2">BRFM 1820</strain>
    </source>
</reference>
<name>A0A371D2R7_9APHY</name>
<organism evidence="1 2">
    <name type="scientific">Lentinus brumalis</name>
    <dbReference type="NCBI Taxonomy" id="2498619"/>
    <lineage>
        <taxon>Eukaryota</taxon>
        <taxon>Fungi</taxon>
        <taxon>Dikarya</taxon>
        <taxon>Basidiomycota</taxon>
        <taxon>Agaricomycotina</taxon>
        <taxon>Agaricomycetes</taxon>
        <taxon>Polyporales</taxon>
        <taxon>Polyporaceae</taxon>
        <taxon>Lentinus</taxon>
    </lineage>
</organism>
<evidence type="ECO:0000313" key="1">
    <source>
        <dbReference type="EMBL" id="RDX46805.1"/>
    </source>
</evidence>
<accession>A0A371D2R7</accession>
<sequence>MVQVFRRIGDYMPRLPSCIGALTGSVLHMSLRVFLHGGPMTLQCTHAVVAQARFSNPDLNVFPTDRCLLPPPMVICQGPRCTFAVQLVTVGPRSPRPVAMAASCLLDSVKSCVLRPALSAAYSLEGSQSLEQRIERCRLRTGRLPACPTSWRSYRANRTHAVHGGTENHLRVLGRPQEEEHPFPPRVLAAAPRPIQSDRPHTEKPPMCLRGASLAPVPAQSSSLAHCDAV</sequence>
<keyword evidence="2" id="KW-1185">Reference proteome</keyword>
<gene>
    <name evidence="1" type="ORF">OH76DRAFT_819732</name>
</gene>
<protein>
    <submittedName>
        <fullName evidence="1">Uncharacterized protein</fullName>
    </submittedName>
</protein>
<dbReference type="EMBL" id="KZ857424">
    <property type="protein sequence ID" value="RDX46805.1"/>
    <property type="molecule type" value="Genomic_DNA"/>
</dbReference>
<dbReference type="AlphaFoldDB" id="A0A371D2R7"/>
<evidence type="ECO:0000313" key="2">
    <source>
        <dbReference type="Proteomes" id="UP000256964"/>
    </source>
</evidence>
<dbReference type="Proteomes" id="UP000256964">
    <property type="component" value="Unassembled WGS sequence"/>
</dbReference>